<comment type="caution">
    <text evidence="2">The sequence shown here is derived from an EMBL/GenBank/DDBJ whole genome shotgun (WGS) entry which is preliminary data.</text>
</comment>
<evidence type="ECO:0000313" key="3">
    <source>
        <dbReference type="Proteomes" id="UP000284057"/>
    </source>
</evidence>
<organism evidence="2 3">
    <name type="scientific">Jiangella rhizosphaerae</name>
    <dbReference type="NCBI Taxonomy" id="2293569"/>
    <lineage>
        <taxon>Bacteria</taxon>
        <taxon>Bacillati</taxon>
        <taxon>Actinomycetota</taxon>
        <taxon>Actinomycetes</taxon>
        <taxon>Jiangellales</taxon>
        <taxon>Jiangellaceae</taxon>
        <taxon>Jiangella</taxon>
    </lineage>
</organism>
<reference evidence="2 3" key="1">
    <citation type="submission" date="2018-09" db="EMBL/GenBank/DDBJ databases">
        <title>Isolation, diversity and antifungal activity of actinobacteria from wheat.</title>
        <authorList>
            <person name="Han C."/>
        </authorList>
    </citation>
    <scope>NUCLEOTIDE SEQUENCE [LARGE SCALE GENOMIC DNA]</scope>
    <source>
        <strain evidence="2 3">NEAU-YY265</strain>
    </source>
</reference>
<dbReference type="OrthoDB" id="5188960at2"/>
<keyword evidence="1" id="KW-0472">Membrane</keyword>
<dbReference type="EMBL" id="QUAL01000425">
    <property type="protein sequence ID" value="RIQ11372.1"/>
    <property type="molecule type" value="Genomic_DNA"/>
</dbReference>
<accession>A0A418KH36</accession>
<feature type="transmembrane region" description="Helical" evidence="1">
    <location>
        <begin position="51"/>
        <end position="71"/>
    </location>
</feature>
<keyword evidence="3" id="KW-1185">Reference proteome</keyword>
<dbReference type="Proteomes" id="UP000284057">
    <property type="component" value="Unassembled WGS sequence"/>
</dbReference>
<keyword evidence="1" id="KW-0812">Transmembrane</keyword>
<protein>
    <submittedName>
        <fullName evidence="2">Uncharacterized protein</fullName>
    </submittedName>
</protein>
<sequence>MTDDPMVPLAGARRFWADAERTGPPPARRRPVPDLTDFAAFAARTDTRDPVWLSPVLLAGLGVFCAGYSAVPGTGLLPLSQETRRVVLLVLTAVFVVAALVVLLRNLRRGDGELRRLHRRFLAHGILTEAFRTSLDVSYGESFQPAWVLIEARVPDEQAARLHAALDGWLAAVGTDPALSRRISGWFRAGSGLVPSEELFGPDAVGGYLAGPSRYGHWKIVLPRAGAGPMAADRGSWTVLPVRDAGEPSAPVPTIGSVR</sequence>
<evidence type="ECO:0000313" key="2">
    <source>
        <dbReference type="EMBL" id="RIQ11372.1"/>
    </source>
</evidence>
<gene>
    <name evidence="2" type="ORF">DY240_28955</name>
</gene>
<dbReference type="RefSeq" id="WP_119663116.1">
    <property type="nucleotide sequence ID" value="NZ_QUAL01000425.1"/>
</dbReference>
<proteinExistence type="predicted"/>
<evidence type="ECO:0000256" key="1">
    <source>
        <dbReference type="SAM" id="Phobius"/>
    </source>
</evidence>
<feature type="transmembrane region" description="Helical" evidence="1">
    <location>
        <begin position="86"/>
        <end position="107"/>
    </location>
</feature>
<name>A0A418KH36_9ACTN</name>
<dbReference type="AlphaFoldDB" id="A0A418KH36"/>
<keyword evidence="1" id="KW-1133">Transmembrane helix</keyword>